<name>A0ABR2JY67_9EUKA</name>
<dbReference type="EMBL" id="JAPFFF010000008">
    <property type="protein sequence ID" value="KAK8883811.1"/>
    <property type="molecule type" value="Genomic_DNA"/>
</dbReference>
<keyword evidence="1" id="KW-0175">Coiled coil</keyword>
<gene>
    <name evidence="2" type="ORF">M9Y10_042910</name>
</gene>
<evidence type="ECO:0000313" key="2">
    <source>
        <dbReference type="EMBL" id="KAK8883811.1"/>
    </source>
</evidence>
<protein>
    <submittedName>
        <fullName evidence="2">Uncharacterized protein</fullName>
    </submittedName>
</protein>
<sequence length="236" mass="27547">MGESTAKYFQRLVIMNKNGDYTLIASYDPKVVKQLFEEYDCTIMKAPKSLHQSCIFTFYRNNDPNNLMVAHLDRFCEDPNQSFNKSKSKLLVKENTEKLINKVREQQRLEKEEKLRESMKSEDCELISKYLNILRDEYADNEKGYRDELVSYIFDTARENGFDDDEPLNNRLYFFKGSQTNAEREADANEFIDGLMSMGYQPEIKHIGIPHAPKSPRSPVSNFIRGSNTSDIHYFA</sequence>
<reference evidence="2 3" key="1">
    <citation type="submission" date="2024-04" db="EMBL/GenBank/DDBJ databases">
        <title>Tritrichomonas musculus Genome.</title>
        <authorList>
            <person name="Alves-Ferreira E."/>
            <person name="Grigg M."/>
            <person name="Lorenzi H."/>
            <person name="Galac M."/>
        </authorList>
    </citation>
    <scope>NUCLEOTIDE SEQUENCE [LARGE SCALE GENOMIC DNA]</scope>
    <source>
        <strain evidence="2 3">EAF2021</strain>
    </source>
</reference>
<comment type="caution">
    <text evidence="2">The sequence shown here is derived from an EMBL/GenBank/DDBJ whole genome shotgun (WGS) entry which is preliminary data.</text>
</comment>
<feature type="coiled-coil region" evidence="1">
    <location>
        <begin position="92"/>
        <end position="122"/>
    </location>
</feature>
<proteinExistence type="predicted"/>
<dbReference type="Proteomes" id="UP001470230">
    <property type="component" value="Unassembled WGS sequence"/>
</dbReference>
<evidence type="ECO:0000256" key="1">
    <source>
        <dbReference type="SAM" id="Coils"/>
    </source>
</evidence>
<organism evidence="2 3">
    <name type="scientific">Tritrichomonas musculus</name>
    <dbReference type="NCBI Taxonomy" id="1915356"/>
    <lineage>
        <taxon>Eukaryota</taxon>
        <taxon>Metamonada</taxon>
        <taxon>Parabasalia</taxon>
        <taxon>Tritrichomonadida</taxon>
        <taxon>Tritrichomonadidae</taxon>
        <taxon>Tritrichomonas</taxon>
    </lineage>
</organism>
<accession>A0ABR2JY67</accession>
<keyword evidence="3" id="KW-1185">Reference proteome</keyword>
<evidence type="ECO:0000313" key="3">
    <source>
        <dbReference type="Proteomes" id="UP001470230"/>
    </source>
</evidence>